<dbReference type="EMBL" id="MWQN01000001">
    <property type="protein sequence ID" value="OPC79551.1"/>
    <property type="molecule type" value="Genomic_DNA"/>
</dbReference>
<dbReference type="PROSITE" id="PS00061">
    <property type="entry name" value="ADH_SHORT"/>
    <property type="match status" value="1"/>
</dbReference>
<dbReference type="Gene3D" id="3.40.50.720">
    <property type="entry name" value="NAD(P)-binding Rossmann-like Domain"/>
    <property type="match status" value="1"/>
</dbReference>
<dbReference type="OrthoDB" id="9803333at2"/>
<dbReference type="PANTHER" id="PTHR42760">
    <property type="entry name" value="SHORT-CHAIN DEHYDROGENASES/REDUCTASES FAMILY MEMBER"/>
    <property type="match status" value="1"/>
</dbReference>
<organism evidence="2 3">
    <name type="scientific">Embleya scabrispora</name>
    <dbReference type="NCBI Taxonomy" id="159449"/>
    <lineage>
        <taxon>Bacteria</taxon>
        <taxon>Bacillati</taxon>
        <taxon>Actinomycetota</taxon>
        <taxon>Actinomycetes</taxon>
        <taxon>Kitasatosporales</taxon>
        <taxon>Streptomycetaceae</taxon>
        <taxon>Embleya</taxon>
    </lineage>
</organism>
<evidence type="ECO:0000256" key="1">
    <source>
        <dbReference type="ARBA" id="ARBA00006484"/>
    </source>
</evidence>
<dbReference type="Proteomes" id="UP000190037">
    <property type="component" value="Unassembled WGS sequence"/>
</dbReference>
<sequence length="239" mass="23833">MSMGTDGGKPAKVAVVSGAAAGIGLACVRELRRQGWLVAGCDLRAGGEADLDAVVDVADPAAVARFVARVTAELGSPTGVLSAAGYVEEIPLAEISPAAFRRMLGVHLGGLHNLTRATLPAMVDRGAGAIVAVASELAITGGEDAAHYVTAKGALLGLTRALAAEQAPTGVLVNVVAPGPTDTAMLAAGTIWRDPTYLATLPTGALVRPEEIAITAAFLLSGRGALTGQVVSPNAGTVI</sequence>
<gene>
    <name evidence="2" type="ORF">B4N89_00045</name>
</gene>
<evidence type="ECO:0000313" key="2">
    <source>
        <dbReference type="EMBL" id="OPC79551.1"/>
    </source>
</evidence>
<comment type="similarity">
    <text evidence="1">Belongs to the short-chain dehydrogenases/reductases (SDR) family.</text>
</comment>
<dbReference type="AlphaFoldDB" id="A0A1T3NSF7"/>
<comment type="caution">
    <text evidence="2">The sequence shown here is derived from an EMBL/GenBank/DDBJ whole genome shotgun (WGS) entry which is preliminary data.</text>
</comment>
<dbReference type="GO" id="GO:0030497">
    <property type="term" value="P:fatty acid elongation"/>
    <property type="evidence" value="ECO:0007669"/>
    <property type="project" value="TreeGrafter"/>
</dbReference>
<dbReference type="InterPro" id="IPR036291">
    <property type="entry name" value="NAD(P)-bd_dom_sf"/>
</dbReference>
<dbReference type="PRINTS" id="PR00081">
    <property type="entry name" value="GDHRDH"/>
</dbReference>
<protein>
    <recommendedName>
        <fullName evidence="4">Oxidoreductase</fullName>
    </recommendedName>
</protein>
<dbReference type="STRING" id="159449.B4N89_00045"/>
<accession>A0A1T3NSF7</accession>
<dbReference type="PANTHER" id="PTHR42760:SF135">
    <property type="entry name" value="BLL7886 PROTEIN"/>
    <property type="match status" value="1"/>
</dbReference>
<dbReference type="InterPro" id="IPR002347">
    <property type="entry name" value="SDR_fam"/>
</dbReference>
<dbReference type="CDD" id="cd05233">
    <property type="entry name" value="SDR_c"/>
    <property type="match status" value="1"/>
</dbReference>
<name>A0A1T3NSF7_9ACTN</name>
<evidence type="ECO:0000313" key="3">
    <source>
        <dbReference type="Proteomes" id="UP000190037"/>
    </source>
</evidence>
<dbReference type="Pfam" id="PF13561">
    <property type="entry name" value="adh_short_C2"/>
    <property type="match status" value="1"/>
</dbReference>
<keyword evidence="3" id="KW-1185">Reference proteome</keyword>
<proteinExistence type="inferred from homology"/>
<dbReference type="InterPro" id="IPR020904">
    <property type="entry name" value="Sc_DH/Rdtase_CS"/>
</dbReference>
<evidence type="ECO:0008006" key="4">
    <source>
        <dbReference type="Google" id="ProtNLM"/>
    </source>
</evidence>
<dbReference type="SUPFAM" id="SSF51735">
    <property type="entry name" value="NAD(P)-binding Rossmann-fold domains"/>
    <property type="match status" value="1"/>
</dbReference>
<reference evidence="2 3" key="1">
    <citation type="submission" date="2017-03" db="EMBL/GenBank/DDBJ databases">
        <title>Draft genome sequence of Streptomyces scabrisporus NF3, endophyte isolated from Amphipterygium adstringens.</title>
        <authorList>
            <person name="Vazquez M."/>
            <person name="Ceapa C.D."/>
            <person name="Rodriguez Luna D."/>
            <person name="Sanchez Esquivel S."/>
        </authorList>
    </citation>
    <scope>NUCLEOTIDE SEQUENCE [LARGE SCALE GENOMIC DNA]</scope>
    <source>
        <strain evidence="2 3">NF3</strain>
    </source>
</reference>
<dbReference type="GO" id="GO:0016616">
    <property type="term" value="F:oxidoreductase activity, acting on the CH-OH group of donors, NAD or NADP as acceptor"/>
    <property type="evidence" value="ECO:0007669"/>
    <property type="project" value="TreeGrafter"/>
</dbReference>
<dbReference type="RefSeq" id="WP_078973816.1">
    <property type="nucleotide sequence ID" value="NZ_MWQN01000001.1"/>
</dbReference>